<feature type="region of interest" description="Disordered" evidence="5">
    <location>
        <begin position="1"/>
        <end position="26"/>
    </location>
</feature>
<protein>
    <recommendedName>
        <fullName evidence="6">Xylanolytic transcriptional activator regulatory domain-containing protein</fullName>
    </recommendedName>
</protein>
<evidence type="ECO:0000313" key="8">
    <source>
        <dbReference type="Proteomes" id="UP000184073"/>
    </source>
</evidence>
<dbReference type="GO" id="GO:0008270">
    <property type="term" value="F:zinc ion binding"/>
    <property type="evidence" value="ECO:0007669"/>
    <property type="project" value="InterPro"/>
</dbReference>
<keyword evidence="8" id="KW-1185">Reference proteome</keyword>
<proteinExistence type="predicted"/>
<dbReference type="GO" id="GO:0006351">
    <property type="term" value="P:DNA-templated transcription"/>
    <property type="evidence" value="ECO:0007669"/>
    <property type="project" value="InterPro"/>
</dbReference>
<evidence type="ECO:0000256" key="3">
    <source>
        <dbReference type="ARBA" id="ARBA00023163"/>
    </source>
</evidence>
<dbReference type="Pfam" id="PF04082">
    <property type="entry name" value="Fungal_trans"/>
    <property type="match status" value="1"/>
</dbReference>
<keyword evidence="3" id="KW-0804">Transcription</keyword>
<keyword evidence="2" id="KW-0238">DNA-binding</keyword>
<feature type="compositionally biased region" description="Basic and acidic residues" evidence="5">
    <location>
        <begin position="15"/>
        <end position="26"/>
    </location>
</feature>
<dbReference type="CDD" id="cd12148">
    <property type="entry name" value="fungal_TF_MHR"/>
    <property type="match status" value="1"/>
</dbReference>
<organism evidence="7 8">
    <name type="scientific">Aspergillus versicolor CBS 583.65</name>
    <dbReference type="NCBI Taxonomy" id="1036611"/>
    <lineage>
        <taxon>Eukaryota</taxon>
        <taxon>Fungi</taxon>
        <taxon>Dikarya</taxon>
        <taxon>Ascomycota</taxon>
        <taxon>Pezizomycotina</taxon>
        <taxon>Eurotiomycetes</taxon>
        <taxon>Eurotiomycetidae</taxon>
        <taxon>Eurotiales</taxon>
        <taxon>Aspergillaceae</taxon>
        <taxon>Aspergillus</taxon>
        <taxon>Aspergillus subgen. Nidulantes</taxon>
    </lineage>
</organism>
<dbReference type="RefSeq" id="XP_040665320.1">
    <property type="nucleotide sequence ID" value="XM_040806342.1"/>
</dbReference>
<dbReference type="InterPro" id="IPR007219">
    <property type="entry name" value="XnlR_reg_dom"/>
</dbReference>
<evidence type="ECO:0000256" key="2">
    <source>
        <dbReference type="ARBA" id="ARBA00023125"/>
    </source>
</evidence>
<dbReference type="EMBL" id="KV878126">
    <property type="protein sequence ID" value="OJI99557.1"/>
    <property type="molecule type" value="Genomic_DNA"/>
</dbReference>
<evidence type="ECO:0000256" key="5">
    <source>
        <dbReference type="SAM" id="MobiDB-lite"/>
    </source>
</evidence>
<dbReference type="AlphaFoldDB" id="A0A1L9PDF8"/>
<dbReference type="GO" id="GO:0000981">
    <property type="term" value="F:DNA-binding transcription factor activity, RNA polymerase II-specific"/>
    <property type="evidence" value="ECO:0007669"/>
    <property type="project" value="TreeGrafter"/>
</dbReference>
<dbReference type="GO" id="GO:0005634">
    <property type="term" value="C:nucleus"/>
    <property type="evidence" value="ECO:0007669"/>
    <property type="project" value="TreeGrafter"/>
</dbReference>
<dbReference type="PANTHER" id="PTHR47424">
    <property type="entry name" value="REGULATORY PROTEIN GAL4"/>
    <property type="match status" value="1"/>
</dbReference>
<dbReference type="PANTHER" id="PTHR47424:SF3">
    <property type="entry name" value="REGULATORY PROTEIN GAL4"/>
    <property type="match status" value="1"/>
</dbReference>
<dbReference type="InterPro" id="IPR051127">
    <property type="entry name" value="Fungal_SecMet_Regulators"/>
</dbReference>
<dbReference type="GO" id="GO:0000978">
    <property type="term" value="F:RNA polymerase II cis-regulatory region sequence-specific DNA binding"/>
    <property type="evidence" value="ECO:0007669"/>
    <property type="project" value="TreeGrafter"/>
</dbReference>
<evidence type="ECO:0000256" key="4">
    <source>
        <dbReference type="ARBA" id="ARBA00023242"/>
    </source>
</evidence>
<gene>
    <name evidence="7" type="ORF">ASPVEDRAFT_126202</name>
</gene>
<evidence type="ECO:0000256" key="1">
    <source>
        <dbReference type="ARBA" id="ARBA00023015"/>
    </source>
</evidence>
<evidence type="ECO:0000259" key="6">
    <source>
        <dbReference type="Pfam" id="PF04082"/>
    </source>
</evidence>
<dbReference type="STRING" id="1036611.A0A1L9PDF8"/>
<feature type="domain" description="Xylanolytic transcriptional activator regulatory" evidence="6">
    <location>
        <begin position="94"/>
        <end position="232"/>
    </location>
</feature>
<feature type="compositionally biased region" description="Polar residues" evidence="5">
    <location>
        <begin position="57"/>
        <end position="68"/>
    </location>
</feature>
<sequence length="612" mass="68248">SSSRQSGITAMGITSDRRGGPSETRDEFFGESSIASFLDEIKQSAITDPAPEKDSAVDTSFNVSSSSLPGIEESKSAKPQKFPSPPRQLADYLLKCYFDKIHSLYPFIHKPSFLRAYNALWTPEGRTYTDGSYPRMGLGDPDVLPSTFHCALNILLAQGCHFSELHPSARDATADEFARRSEQLLKITSLDKENLALVQTLLVTSHYLQGGDSSSRCWNIIGLACRIAHSSSMMLGRPPMTNASVVPLPEAINDENLDSLRQSSQTSLNTVSHTENYVRTLQLYKILRRTLYEMYDLWEDKLEQPGQRKTKNSQAQIAMDLEADLEGFKSQLPVQLAWDHRQGPAPLAERLSRESNLLRARFLHLRILILRPTLVSFCHENHHAQYPTSAPNTQPGRPTEPESKILSELRLSCSTSCVEAAIQLVQLMNDISSTEMASVWWYSVFYTFTAGIVLVLARTSPIIEAKFSNQILDDSWRTCCHCLESMSRFSKSAEICAFSLQKILSAVSVRDTTPSGPRHIPEPPSQNLVETVPQATIGNSYMANWPRFTSMPLGDPMPSVENHGTGTEQDFINVPDHDTTGYLCNGQGSQDFSGSLWGMMWDDSWLTAPFLF</sequence>
<dbReference type="OrthoDB" id="3364175at2759"/>
<dbReference type="GO" id="GO:0000435">
    <property type="term" value="P:positive regulation of transcription from RNA polymerase II promoter by galactose"/>
    <property type="evidence" value="ECO:0007669"/>
    <property type="project" value="TreeGrafter"/>
</dbReference>
<dbReference type="VEuPathDB" id="FungiDB:ASPVEDRAFT_126202"/>
<keyword evidence="1" id="KW-0805">Transcription regulation</keyword>
<reference evidence="8" key="1">
    <citation type="journal article" date="2017" name="Genome Biol.">
        <title>Comparative genomics reveals high biological diversity and specific adaptations in the industrially and medically important fungal genus Aspergillus.</title>
        <authorList>
            <person name="de Vries R.P."/>
            <person name="Riley R."/>
            <person name="Wiebenga A."/>
            <person name="Aguilar-Osorio G."/>
            <person name="Amillis S."/>
            <person name="Uchima C.A."/>
            <person name="Anderluh G."/>
            <person name="Asadollahi M."/>
            <person name="Askin M."/>
            <person name="Barry K."/>
            <person name="Battaglia E."/>
            <person name="Bayram O."/>
            <person name="Benocci T."/>
            <person name="Braus-Stromeyer S.A."/>
            <person name="Caldana C."/>
            <person name="Canovas D."/>
            <person name="Cerqueira G.C."/>
            <person name="Chen F."/>
            <person name="Chen W."/>
            <person name="Choi C."/>
            <person name="Clum A."/>
            <person name="Dos Santos R.A."/>
            <person name="Damasio A.R."/>
            <person name="Diallinas G."/>
            <person name="Emri T."/>
            <person name="Fekete E."/>
            <person name="Flipphi M."/>
            <person name="Freyberg S."/>
            <person name="Gallo A."/>
            <person name="Gournas C."/>
            <person name="Habgood R."/>
            <person name="Hainaut M."/>
            <person name="Harispe M.L."/>
            <person name="Henrissat B."/>
            <person name="Hilden K.S."/>
            <person name="Hope R."/>
            <person name="Hossain A."/>
            <person name="Karabika E."/>
            <person name="Karaffa L."/>
            <person name="Karanyi Z."/>
            <person name="Krasevec N."/>
            <person name="Kuo A."/>
            <person name="Kusch H."/>
            <person name="LaButti K."/>
            <person name="Lagendijk E.L."/>
            <person name="Lapidus A."/>
            <person name="Levasseur A."/>
            <person name="Lindquist E."/>
            <person name="Lipzen A."/>
            <person name="Logrieco A.F."/>
            <person name="MacCabe A."/>
            <person name="Maekelae M.R."/>
            <person name="Malavazi I."/>
            <person name="Melin P."/>
            <person name="Meyer V."/>
            <person name="Mielnichuk N."/>
            <person name="Miskei M."/>
            <person name="Molnar A.P."/>
            <person name="Mule G."/>
            <person name="Ngan C.Y."/>
            <person name="Orejas M."/>
            <person name="Orosz E."/>
            <person name="Ouedraogo J.P."/>
            <person name="Overkamp K.M."/>
            <person name="Park H.-S."/>
            <person name="Perrone G."/>
            <person name="Piumi F."/>
            <person name="Punt P.J."/>
            <person name="Ram A.F."/>
            <person name="Ramon A."/>
            <person name="Rauscher S."/>
            <person name="Record E."/>
            <person name="Riano-Pachon D.M."/>
            <person name="Robert V."/>
            <person name="Roehrig J."/>
            <person name="Ruller R."/>
            <person name="Salamov A."/>
            <person name="Salih N.S."/>
            <person name="Samson R.A."/>
            <person name="Sandor E."/>
            <person name="Sanguinetti M."/>
            <person name="Schuetze T."/>
            <person name="Sepcic K."/>
            <person name="Shelest E."/>
            <person name="Sherlock G."/>
            <person name="Sophianopoulou V."/>
            <person name="Squina F.M."/>
            <person name="Sun H."/>
            <person name="Susca A."/>
            <person name="Todd R.B."/>
            <person name="Tsang A."/>
            <person name="Unkles S.E."/>
            <person name="van de Wiele N."/>
            <person name="van Rossen-Uffink D."/>
            <person name="Oliveira J.V."/>
            <person name="Vesth T.C."/>
            <person name="Visser J."/>
            <person name="Yu J.-H."/>
            <person name="Zhou M."/>
            <person name="Andersen M.R."/>
            <person name="Archer D.B."/>
            <person name="Baker S.E."/>
            <person name="Benoit I."/>
            <person name="Brakhage A.A."/>
            <person name="Braus G.H."/>
            <person name="Fischer R."/>
            <person name="Frisvad J.C."/>
            <person name="Goldman G.H."/>
            <person name="Houbraken J."/>
            <person name="Oakley B."/>
            <person name="Pocsi I."/>
            <person name="Scazzocchio C."/>
            <person name="Seiboth B."/>
            <person name="vanKuyk P.A."/>
            <person name="Wortman J."/>
            <person name="Dyer P.S."/>
            <person name="Grigoriev I.V."/>
        </authorList>
    </citation>
    <scope>NUCLEOTIDE SEQUENCE [LARGE SCALE GENOMIC DNA]</scope>
    <source>
        <strain evidence="8">CBS 583.65</strain>
    </source>
</reference>
<feature type="region of interest" description="Disordered" evidence="5">
    <location>
        <begin position="45"/>
        <end position="84"/>
    </location>
</feature>
<feature type="non-terminal residue" evidence="7">
    <location>
        <position position="1"/>
    </location>
</feature>
<name>A0A1L9PDF8_ASPVE</name>
<evidence type="ECO:0000313" key="7">
    <source>
        <dbReference type="EMBL" id="OJI99557.1"/>
    </source>
</evidence>
<dbReference type="GeneID" id="63721853"/>
<accession>A0A1L9PDF8</accession>
<dbReference type="Proteomes" id="UP000184073">
    <property type="component" value="Unassembled WGS sequence"/>
</dbReference>
<keyword evidence="4" id="KW-0539">Nucleus</keyword>